<dbReference type="PANTHER" id="PTHR30487:SF0">
    <property type="entry name" value="PREPILIN LEADER PEPTIDASE_N-METHYLTRANSFERASE-RELATED"/>
    <property type="match status" value="1"/>
</dbReference>
<dbReference type="Gene3D" id="1.20.120.1220">
    <property type="match status" value="1"/>
</dbReference>
<feature type="transmembrane region" description="Helical" evidence="10">
    <location>
        <begin position="287"/>
        <end position="310"/>
    </location>
</feature>
<feature type="transmembrane region" description="Helical" evidence="10">
    <location>
        <begin position="6"/>
        <end position="27"/>
    </location>
</feature>
<keyword evidence="7 10" id="KW-0472">Membrane</keyword>
<feature type="domain" description="Prepilin type IV endopeptidase peptidase" evidence="11">
    <location>
        <begin position="161"/>
        <end position="269"/>
    </location>
</feature>
<feature type="transmembrane region" description="Helical" evidence="10">
    <location>
        <begin position="187"/>
        <end position="212"/>
    </location>
</feature>
<dbReference type="InterPro" id="IPR010627">
    <property type="entry name" value="Prepilin_pept_A24_N"/>
</dbReference>
<evidence type="ECO:0000256" key="1">
    <source>
        <dbReference type="ARBA" id="ARBA00004429"/>
    </source>
</evidence>
<dbReference type="EMBL" id="JAQIPB010000003">
    <property type="protein sequence ID" value="MDA7416727.1"/>
    <property type="molecule type" value="Genomic_DNA"/>
</dbReference>
<dbReference type="GO" id="GO:0032259">
    <property type="term" value="P:methylation"/>
    <property type="evidence" value="ECO:0007669"/>
    <property type="project" value="UniProtKB-KW"/>
</dbReference>
<reference evidence="13" key="1">
    <citation type="submission" date="2023-01" db="EMBL/GenBank/DDBJ databases">
        <title>Xenophilus mangrovi sp. nov., isolated from soil of Mangrove nature reserve.</title>
        <authorList>
            <person name="Xu S."/>
            <person name="Liu Z."/>
            <person name="Xu Y."/>
        </authorList>
    </citation>
    <scope>NUCLEOTIDE SEQUENCE</scope>
    <source>
        <strain evidence="13">YW8</strain>
    </source>
</reference>
<sequence>MMQAQWLDAALGGVFGLLVGSFLNVVIHRVPLMLYREWLRDAVGNLAPIPDVPSLWRLVMGPSAQAPHALESSAAEALAAVDKLGPLNLAQPRSRCGHCDAPIRWWQNVPLLSFALLRGRCSACGGAIGWRYPLVELACGLLFGLCAWRWGLSPQAALWATFCALLICQFAIDLDTQLLPDSLNYPLLWLGLAGAALGWTGVTPASAIWGAVAGYLSLWSVYHLYRLATGKEGMGYGDFKLLAALGAWFGAEFLLAIILASSLVGAILGGALLLTGRLAHKDIHISFGPFLAGAGLLCLILGPSALQAWAPFAFPLGTLRIS</sequence>
<keyword evidence="9" id="KW-0511">Multifunctional enzyme</keyword>
<evidence type="ECO:0000256" key="5">
    <source>
        <dbReference type="ARBA" id="ARBA00022692"/>
    </source>
</evidence>
<evidence type="ECO:0000256" key="6">
    <source>
        <dbReference type="ARBA" id="ARBA00022989"/>
    </source>
</evidence>
<dbReference type="AlphaFoldDB" id="A0AAE3NAJ2"/>
<feature type="domain" description="Prepilin peptidase A24 N-terminal" evidence="12">
    <location>
        <begin position="14"/>
        <end position="150"/>
    </location>
</feature>
<evidence type="ECO:0000256" key="4">
    <source>
        <dbReference type="ARBA" id="ARBA00022519"/>
    </source>
</evidence>
<comment type="similarity">
    <text evidence="2 8">Belongs to the peptidase A24 family.</text>
</comment>
<gene>
    <name evidence="13" type="ORF">PGB34_10160</name>
</gene>
<keyword evidence="9" id="KW-0808">Transferase</keyword>
<comment type="subcellular location">
    <subcellularLocation>
        <location evidence="1">Cell inner membrane</location>
        <topology evidence="1">Multi-pass membrane protein</topology>
    </subcellularLocation>
    <subcellularLocation>
        <location evidence="9">Cell membrane</location>
        <topology evidence="9">Multi-pass membrane protein</topology>
    </subcellularLocation>
</comment>
<evidence type="ECO:0000256" key="7">
    <source>
        <dbReference type="ARBA" id="ARBA00023136"/>
    </source>
</evidence>
<name>A0AAE3NAJ2_9BURK</name>
<evidence type="ECO:0000313" key="14">
    <source>
        <dbReference type="Proteomes" id="UP001212602"/>
    </source>
</evidence>
<evidence type="ECO:0000256" key="8">
    <source>
        <dbReference type="RuleBase" id="RU003793"/>
    </source>
</evidence>
<feature type="transmembrane region" description="Helical" evidence="10">
    <location>
        <begin position="253"/>
        <end position="275"/>
    </location>
</feature>
<dbReference type="InterPro" id="IPR000045">
    <property type="entry name" value="Prepilin_IV_endopep_pep"/>
</dbReference>
<keyword evidence="6 10" id="KW-1133">Transmembrane helix</keyword>
<evidence type="ECO:0000259" key="11">
    <source>
        <dbReference type="Pfam" id="PF01478"/>
    </source>
</evidence>
<dbReference type="InterPro" id="IPR014032">
    <property type="entry name" value="Peptidase_A24A_bac"/>
</dbReference>
<dbReference type="PRINTS" id="PR00864">
    <property type="entry name" value="PREPILNPTASE"/>
</dbReference>
<evidence type="ECO:0000313" key="13">
    <source>
        <dbReference type="EMBL" id="MDA7416727.1"/>
    </source>
</evidence>
<dbReference type="GO" id="GO:0006465">
    <property type="term" value="P:signal peptide processing"/>
    <property type="evidence" value="ECO:0007669"/>
    <property type="project" value="TreeGrafter"/>
</dbReference>
<organism evidence="13 14">
    <name type="scientific">Xenophilus arseniciresistens</name>
    <dbReference type="NCBI Taxonomy" id="1283306"/>
    <lineage>
        <taxon>Bacteria</taxon>
        <taxon>Pseudomonadati</taxon>
        <taxon>Pseudomonadota</taxon>
        <taxon>Betaproteobacteria</taxon>
        <taxon>Burkholderiales</taxon>
        <taxon>Comamonadaceae</taxon>
        <taxon>Xenophilus</taxon>
    </lineage>
</organism>
<dbReference type="Pfam" id="PF06750">
    <property type="entry name" value="A24_N_bact"/>
    <property type="match status" value="1"/>
</dbReference>
<dbReference type="EC" id="2.1.1.-" evidence="9"/>
<evidence type="ECO:0000256" key="2">
    <source>
        <dbReference type="ARBA" id="ARBA00005801"/>
    </source>
</evidence>
<dbReference type="Proteomes" id="UP001212602">
    <property type="component" value="Unassembled WGS sequence"/>
</dbReference>
<feature type="transmembrane region" description="Helical" evidence="10">
    <location>
        <begin position="156"/>
        <end position="175"/>
    </location>
</feature>
<comment type="catalytic activity">
    <reaction evidence="9">
        <text>Typically cleaves a -Gly-|-Phe- bond to release an N-terminal, basic peptide of 5-8 residues from type IV prepilin, and then N-methylates the new N-terminal amino group, the methyl donor being S-adenosyl-L-methionine.</text>
        <dbReference type="EC" id="3.4.23.43"/>
    </reaction>
</comment>
<protein>
    <recommendedName>
        <fullName evidence="9">Prepilin leader peptidase/N-methyltransferase</fullName>
        <ecNumber evidence="9">2.1.1.-</ecNumber>
        <ecNumber evidence="9">3.4.23.43</ecNumber>
    </recommendedName>
</protein>
<keyword evidence="4" id="KW-0997">Cell inner membrane</keyword>
<keyword evidence="9" id="KW-0489">Methyltransferase</keyword>
<dbReference type="EC" id="3.4.23.43" evidence="9"/>
<evidence type="ECO:0000256" key="10">
    <source>
        <dbReference type="SAM" id="Phobius"/>
    </source>
</evidence>
<dbReference type="Pfam" id="PF01478">
    <property type="entry name" value="Peptidase_A24"/>
    <property type="match status" value="1"/>
</dbReference>
<comment type="function">
    <text evidence="9">Plays an essential role in type IV pili and type II pseudopili formation by proteolytically removing the leader sequence from substrate proteins and subsequently monomethylating the alpha-amino group of the newly exposed N-terminal phenylalanine.</text>
</comment>
<dbReference type="GO" id="GO:0004190">
    <property type="term" value="F:aspartic-type endopeptidase activity"/>
    <property type="evidence" value="ECO:0007669"/>
    <property type="project" value="UniProtKB-EC"/>
</dbReference>
<keyword evidence="9" id="KW-0645">Protease</keyword>
<evidence type="ECO:0000256" key="9">
    <source>
        <dbReference type="RuleBase" id="RU003794"/>
    </source>
</evidence>
<dbReference type="GO" id="GO:0008168">
    <property type="term" value="F:methyltransferase activity"/>
    <property type="evidence" value="ECO:0007669"/>
    <property type="project" value="UniProtKB-KW"/>
</dbReference>
<dbReference type="InterPro" id="IPR050882">
    <property type="entry name" value="Prepilin_peptidase/N-MTase"/>
</dbReference>
<evidence type="ECO:0000259" key="12">
    <source>
        <dbReference type="Pfam" id="PF06750"/>
    </source>
</evidence>
<keyword evidence="3" id="KW-1003">Cell membrane</keyword>
<keyword evidence="9" id="KW-0378">Hydrolase</keyword>
<accession>A0AAE3NAJ2</accession>
<keyword evidence="14" id="KW-1185">Reference proteome</keyword>
<comment type="caution">
    <text evidence="13">The sequence shown here is derived from an EMBL/GenBank/DDBJ whole genome shotgun (WGS) entry which is preliminary data.</text>
</comment>
<dbReference type="PANTHER" id="PTHR30487">
    <property type="entry name" value="TYPE 4 PREPILIN-LIKE PROTEINS LEADER PEPTIDE-PROCESSING ENZYME"/>
    <property type="match status" value="1"/>
</dbReference>
<feature type="transmembrane region" description="Helical" evidence="10">
    <location>
        <begin position="130"/>
        <end position="150"/>
    </location>
</feature>
<evidence type="ECO:0000256" key="3">
    <source>
        <dbReference type="ARBA" id="ARBA00022475"/>
    </source>
</evidence>
<dbReference type="RefSeq" id="WP_271427960.1">
    <property type="nucleotide sequence ID" value="NZ_JAQIPB010000003.1"/>
</dbReference>
<dbReference type="GO" id="GO:0005886">
    <property type="term" value="C:plasma membrane"/>
    <property type="evidence" value="ECO:0007669"/>
    <property type="project" value="UniProtKB-SubCell"/>
</dbReference>
<proteinExistence type="inferred from homology"/>
<keyword evidence="5 9" id="KW-0812">Transmembrane</keyword>